<dbReference type="Proteomes" id="UP000603200">
    <property type="component" value="Unassembled WGS sequence"/>
</dbReference>
<feature type="chain" id="PRO_5045079566" evidence="4">
    <location>
        <begin position="23"/>
        <end position="269"/>
    </location>
</feature>
<organism evidence="6 7">
    <name type="scientific">Winogradskya humida</name>
    <dbReference type="NCBI Taxonomy" id="113566"/>
    <lineage>
        <taxon>Bacteria</taxon>
        <taxon>Bacillati</taxon>
        <taxon>Actinomycetota</taxon>
        <taxon>Actinomycetes</taxon>
        <taxon>Micromonosporales</taxon>
        <taxon>Micromonosporaceae</taxon>
        <taxon>Winogradskya</taxon>
    </lineage>
</organism>
<reference evidence="6 7" key="1">
    <citation type="submission" date="2021-01" db="EMBL/GenBank/DDBJ databases">
        <title>Whole genome shotgun sequence of Actinoplanes humidus NBRC 14915.</title>
        <authorList>
            <person name="Komaki H."/>
            <person name="Tamura T."/>
        </authorList>
    </citation>
    <scope>NUCLEOTIDE SEQUENCE [LARGE SCALE GENOMIC DNA]</scope>
    <source>
        <strain evidence="6 7">NBRC 14915</strain>
    </source>
</reference>
<evidence type="ECO:0000313" key="6">
    <source>
        <dbReference type="EMBL" id="GIE17319.1"/>
    </source>
</evidence>
<dbReference type="Pfam" id="PF00497">
    <property type="entry name" value="SBP_bac_3"/>
    <property type="match status" value="1"/>
</dbReference>
<proteinExistence type="inferred from homology"/>
<keyword evidence="7" id="KW-1185">Reference proteome</keyword>
<evidence type="ECO:0000256" key="3">
    <source>
        <dbReference type="ARBA" id="ARBA00022729"/>
    </source>
</evidence>
<gene>
    <name evidence="6" type="primary">gluB</name>
    <name evidence="6" type="ORF">Ahu01nite_004210</name>
</gene>
<accession>A0ABQ3ZFJ3</accession>
<name>A0ABQ3ZFJ3_9ACTN</name>
<evidence type="ECO:0000259" key="5">
    <source>
        <dbReference type="SMART" id="SM00062"/>
    </source>
</evidence>
<dbReference type="EMBL" id="BOMN01000007">
    <property type="protein sequence ID" value="GIE17319.1"/>
    <property type="molecule type" value="Genomic_DNA"/>
</dbReference>
<dbReference type="SMART" id="SM00062">
    <property type="entry name" value="PBPb"/>
    <property type="match status" value="1"/>
</dbReference>
<dbReference type="SUPFAM" id="SSF53850">
    <property type="entry name" value="Periplasmic binding protein-like II"/>
    <property type="match status" value="1"/>
</dbReference>
<dbReference type="PANTHER" id="PTHR30085">
    <property type="entry name" value="AMINO ACID ABC TRANSPORTER PERMEASE"/>
    <property type="match status" value="1"/>
</dbReference>
<evidence type="ECO:0000313" key="7">
    <source>
        <dbReference type="Proteomes" id="UP000603200"/>
    </source>
</evidence>
<dbReference type="RefSeq" id="WP_203834623.1">
    <property type="nucleotide sequence ID" value="NZ_BAAATV010000001.1"/>
</dbReference>
<protein>
    <submittedName>
        <fullName evidence="6">ABC transporter substrate-binding protein</fullName>
    </submittedName>
</protein>
<feature type="domain" description="Solute-binding protein family 3/N-terminal" evidence="5">
    <location>
        <begin position="30"/>
        <end position="245"/>
    </location>
</feature>
<evidence type="ECO:0000256" key="1">
    <source>
        <dbReference type="ARBA" id="ARBA00010333"/>
    </source>
</evidence>
<evidence type="ECO:0000256" key="2">
    <source>
        <dbReference type="ARBA" id="ARBA00022448"/>
    </source>
</evidence>
<comment type="caution">
    <text evidence="6">The sequence shown here is derived from an EMBL/GenBank/DDBJ whole genome shotgun (WGS) entry which is preliminary data.</text>
</comment>
<sequence>MRKRVKAAVAAFLTLVLVVACGDSQLGDAPRTVSLNSDIPGWGLSRGGDWSGFDYDLARWLGNQAGFKIRPFDTLTQSREKLLRDGTVDIVTATYSATDERRKLIDFAGPYMVAQQALLVRTGDAAKLVAGDTHAMTICTMAGSTSESQLTQNGYTSYHARPTITDCLDELHAGTVQSISTDDLILYGLSAAEPGKYKVLDDRIGGLEYYGIGLPKGHKKWCDQLSAELSDFITSGLWQSFLAKNLPDMPMDQYRAHSPASIQPFACAD</sequence>
<dbReference type="PROSITE" id="PS51257">
    <property type="entry name" value="PROKAR_LIPOPROTEIN"/>
    <property type="match status" value="1"/>
</dbReference>
<keyword evidence="3 4" id="KW-0732">Signal</keyword>
<evidence type="ECO:0000256" key="4">
    <source>
        <dbReference type="SAM" id="SignalP"/>
    </source>
</evidence>
<dbReference type="InterPro" id="IPR051455">
    <property type="entry name" value="Bact_solute-bind_prot3"/>
</dbReference>
<comment type="similarity">
    <text evidence="1">Belongs to the bacterial solute-binding protein 3 family.</text>
</comment>
<keyword evidence="2" id="KW-0813">Transport</keyword>
<dbReference type="PANTHER" id="PTHR30085:SF6">
    <property type="entry name" value="ABC TRANSPORTER GLUTAMINE-BINDING PROTEIN GLNH"/>
    <property type="match status" value="1"/>
</dbReference>
<feature type="signal peptide" evidence="4">
    <location>
        <begin position="1"/>
        <end position="22"/>
    </location>
</feature>
<dbReference type="InterPro" id="IPR001638">
    <property type="entry name" value="Solute-binding_3/MltF_N"/>
</dbReference>
<dbReference type="Gene3D" id="3.40.190.10">
    <property type="entry name" value="Periplasmic binding protein-like II"/>
    <property type="match status" value="2"/>
</dbReference>